<feature type="transmembrane region" description="Helical" evidence="6">
    <location>
        <begin position="260"/>
        <end position="277"/>
    </location>
</feature>
<feature type="transmembrane region" description="Helical" evidence="6">
    <location>
        <begin position="9"/>
        <end position="25"/>
    </location>
</feature>
<keyword evidence="8" id="KW-1185">Reference proteome</keyword>
<evidence type="ECO:0000256" key="6">
    <source>
        <dbReference type="SAM" id="Phobius"/>
    </source>
</evidence>
<keyword evidence="4 6" id="KW-1133">Transmembrane helix</keyword>
<evidence type="ECO:0000313" key="7">
    <source>
        <dbReference type="EMBL" id="GMG81195.1"/>
    </source>
</evidence>
<evidence type="ECO:0000313" key="8">
    <source>
        <dbReference type="Proteomes" id="UP001239909"/>
    </source>
</evidence>
<dbReference type="InterPro" id="IPR002549">
    <property type="entry name" value="AI-2E-like"/>
</dbReference>
<feature type="transmembrane region" description="Helical" evidence="6">
    <location>
        <begin position="225"/>
        <end position="248"/>
    </location>
</feature>
<proteinExistence type="inferred from homology"/>
<sequence>MPLPAPRPSYALAAVGVAATIWLLVEARPVLEPLVISVLLWFLLTALARVIAWGMHGRGAEPGLLAHLLSALIAIGAIVGLSVMVSVSLAGFRENLPTYEANLRAMAQEVANALGIGGTLDLSSLVGDVNMGNIALSVAGSAVGFVSSLVVVLVYVIFIYAEGAGAGEKLKALAPDGERFAAVSDTISRIRRDIETYLGVKCVVGLAQAVPTFAILAAMGVDGAAFWSVIIFVSSFVPTVGSLIGIVFPALVTLAQFGSLPVFLLVTGLLAVVQLAGSNWLEPKMMGSSLNLSPLVILIAIFAGGALWGITGALVAVPALAVAVIVFSRLDSMRAVAVLLSADGKV</sequence>
<dbReference type="RefSeq" id="WP_285669830.1">
    <property type="nucleotide sequence ID" value="NZ_BSYI01000002.1"/>
</dbReference>
<keyword evidence="3 6" id="KW-0812">Transmembrane</keyword>
<evidence type="ECO:0000256" key="5">
    <source>
        <dbReference type="ARBA" id="ARBA00023136"/>
    </source>
</evidence>
<feature type="transmembrane region" description="Helical" evidence="6">
    <location>
        <begin position="297"/>
        <end position="327"/>
    </location>
</feature>
<comment type="caution">
    <text evidence="7">The sequence shown here is derived from an EMBL/GenBank/DDBJ whole genome shotgun (WGS) entry which is preliminary data.</text>
</comment>
<feature type="transmembrane region" description="Helical" evidence="6">
    <location>
        <begin position="198"/>
        <end position="219"/>
    </location>
</feature>
<evidence type="ECO:0000256" key="3">
    <source>
        <dbReference type="ARBA" id="ARBA00022692"/>
    </source>
</evidence>
<evidence type="ECO:0000256" key="4">
    <source>
        <dbReference type="ARBA" id="ARBA00022989"/>
    </source>
</evidence>
<protein>
    <submittedName>
        <fullName evidence="7">AI-2E family transporter</fullName>
    </submittedName>
</protein>
<evidence type="ECO:0000256" key="1">
    <source>
        <dbReference type="ARBA" id="ARBA00004141"/>
    </source>
</evidence>
<keyword evidence="5 6" id="KW-0472">Membrane</keyword>
<dbReference type="EMBL" id="BSYI01000002">
    <property type="protein sequence ID" value="GMG81195.1"/>
    <property type="molecule type" value="Genomic_DNA"/>
</dbReference>
<comment type="subcellular location">
    <subcellularLocation>
        <location evidence="1">Membrane</location>
        <topology evidence="1">Multi-pass membrane protein</topology>
    </subcellularLocation>
</comment>
<evidence type="ECO:0000256" key="2">
    <source>
        <dbReference type="ARBA" id="ARBA00009773"/>
    </source>
</evidence>
<dbReference type="PANTHER" id="PTHR21716:SF64">
    <property type="entry name" value="AI-2 TRANSPORT PROTEIN TQSA"/>
    <property type="match status" value="1"/>
</dbReference>
<reference evidence="7 8" key="1">
    <citation type="submission" date="2023-04" db="EMBL/GenBank/DDBJ databases">
        <title>Marinoamorphus aggregata gen. nov., sp. Nov., isolate from tissue of brittle star Ophioplocus japonicus.</title>
        <authorList>
            <person name="Kawano K."/>
            <person name="Sawayama S."/>
            <person name="Nakagawa S."/>
        </authorList>
    </citation>
    <scope>NUCLEOTIDE SEQUENCE [LARGE SCALE GENOMIC DNA]</scope>
    <source>
        <strain evidence="7 8">NKW23</strain>
    </source>
</reference>
<dbReference type="Pfam" id="PF01594">
    <property type="entry name" value="AI-2E_transport"/>
    <property type="match status" value="1"/>
</dbReference>
<feature type="transmembrane region" description="Helical" evidence="6">
    <location>
        <begin position="31"/>
        <end position="52"/>
    </location>
</feature>
<comment type="similarity">
    <text evidence="2">Belongs to the autoinducer-2 exporter (AI-2E) (TC 2.A.86) family.</text>
</comment>
<organism evidence="7 8">
    <name type="scientific">Paralimibaculum aggregatum</name>
    <dbReference type="NCBI Taxonomy" id="3036245"/>
    <lineage>
        <taxon>Bacteria</taxon>
        <taxon>Pseudomonadati</taxon>
        <taxon>Pseudomonadota</taxon>
        <taxon>Alphaproteobacteria</taxon>
        <taxon>Rhodobacterales</taxon>
        <taxon>Paracoccaceae</taxon>
        <taxon>Paralimibaculum</taxon>
    </lineage>
</organism>
<dbReference type="PANTHER" id="PTHR21716">
    <property type="entry name" value="TRANSMEMBRANE PROTEIN"/>
    <property type="match status" value="1"/>
</dbReference>
<name>A0ABQ6LCU9_9RHOB</name>
<accession>A0ABQ6LCU9</accession>
<feature type="transmembrane region" description="Helical" evidence="6">
    <location>
        <begin position="64"/>
        <end position="92"/>
    </location>
</feature>
<dbReference type="Proteomes" id="UP001239909">
    <property type="component" value="Unassembled WGS sequence"/>
</dbReference>
<feature type="transmembrane region" description="Helical" evidence="6">
    <location>
        <begin position="134"/>
        <end position="161"/>
    </location>
</feature>
<gene>
    <name evidence="7" type="ORF">LNKW23_04070</name>
</gene>